<evidence type="ECO:0000259" key="3">
    <source>
        <dbReference type="Pfam" id="PF25954"/>
    </source>
</evidence>
<evidence type="ECO:0000259" key="2">
    <source>
        <dbReference type="Pfam" id="PF25876"/>
    </source>
</evidence>
<dbReference type="Gene3D" id="2.40.50.100">
    <property type="match status" value="1"/>
</dbReference>
<reference evidence="5 6" key="1">
    <citation type="submission" date="2019-06" db="EMBL/GenBank/DDBJ databases">
        <title>Whole genome sequence for Cellvibrionaceae sp. R142.</title>
        <authorList>
            <person name="Wang G."/>
        </authorList>
    </citation>
    <scope>NUCLEOTIDE SEQUENCE [LARGE SCALE GENOMIC DNA]</scope>
    <source>
        <strain evidence="5 6">R142</strain>
    </source>
</reference>
<evidence type="ECO:0000256" key="1">
    <source>
        <dbReference type="ARBA" id="ARBA00009477"/>
    </source>
</evidence>
<dbReference type="Pfam" id="PF25967">
    <property type="entry name" value="RND-MFP_C"/>
    <property type="match status" value="1"/>
</dbReference>
<dbReference type="GO" id="GO:0015562">
    <property type="term" value="F:efflux transmembrane transporter activity"/>
    <property type="evidence" value="ECO:0007669"/>
    <property type="project" value="TreeGrafter"/>
</dbReference>
<accession>A0A545TLF1</accession>
<dbReference type="InterPro" id="IPR058792">
    <property type="entry name" value="Beta-barrel_RND_2"/>
</dbReference>
<sequence>MKYIAVFTSAVTLLACQPESPQHQFDTQQSIKVKTATLMPTTVTGKVNVFGVLESAEEVALNVEFSAPVEKVLVDEGQAVIDGQPLLIFDDSKLQLSLQQTQHMLEQALTQQENARLNFSRLQTLLANNTVSQQQFDEARFARDVADAKTRELKASLQLIERDLGNTTLTSPIDAVVGERRVEAGQSVTAYQPLLTLQAVKSVKVSVFVGEHHLPYLRVGNRGWVKTVAGTLESEIYSISATADARTGNFEVKLLLDNTHGRLKPGMTANVTLLSVPIPEQLIIPEAALVAWQGQHVVYVAENDRARRQPVEVMLGFEDHLYVRRGLAAGDQLIVIGARQVTEGSLLEINHE</sequence>
<dbReference type="EMBL" id="VHSG01000013">
    <property type="protein sequence ID" value="TQV78050.1"/>
    <property type="molecule type" value="Genomic_DNA"/>
</dbReference>
<protein>
    <submittedName>
        <fullName evidence="5">Efflux RND transporter periplasmic adaptor subunit</fullName>
    </submittedName>
</protein>
<dbReference type="Gene3D" id="1.10.287.470">
    <property type="entry name" value="Helix hairpin bin"/>
    <property type="match status" value="1"/>
</dbReference>
<proteinExistence type="inferred from homology"/>
<comment type="caution">
    <text evidence="5">The sequence shown here is derived from an EMBL/GenBank/DDBJ whole genome shotgun (WGS) entry which is preliminary data.</text>
</comment>
<organism evidence="5 6">
    <name type="scientific">Exilibacterium tricleocarpae</name>
    <dbReference type="NCBI Taxonomy" id="2591008"/>
    <lineage>
        <taxon>Bacteria</taxon>
        <taxon>Pseudomonadati</taxon>
        <taxon>Pseudomonadota</taxon>
        <taxon>Gammaproteobacteria</taxon>
        <taxon>Cellvibrionales</taxon>
        <taxon>Cellvibrionaceae</taxon>
        <taxon>Exilibacterium</taxon>
    </lineage>
</organism>
<dbReference type="InterPro" id="IPR058624">
    <property type="entry name" value="MdtA-like_HH"/>
</dbReference>
<dbReference type="Pfam" id="PF25954">
    <property type="entry name" value="Beta-barrel_RND_2"/>
    <property type="match status" value="1"/>
</dbReference>
<dbReference type="PANTHER" id="PTHR30469">
    <property type="entry name" value="MULTIDRUG RESISTANCE PROTEIN MDTA"/>
    <property type="match status" value="1"/>
</dbReference>
<dbReference type="OrthoDB" id="9791520at2"/>
<dbReference type="Proteomes" id="UP000319732">
    <property type="component" value="Unassembled WGS sequence"/>
</dbReference>
<evidence type="ECO:0000313" key="6">
    <source>
        <dbReference type="Proteomes" id="UP000319732"/>
    </source>
</evidence>
<keyword evidence="6" id="KW-1185">Reference proteome</keyword>
<feature type="domain" description="CusB-like beta-barrel" evidence="3">
    <location>
        <begin position="231"/>
        <end position="273"/>
    </location>
</feature>
<dbReference type="RefSeq" id="WP_142904829.1">
    <property type="nucleotide sequence ID" value="NZ_ML660094.1"/>
</dbReference>
<dbReference type="PROSITE" id="PS51257">
    <property type="entry name" value="PROKAR_LIPOPROTEIN"/>
    <property type="match status" value="1"/>
</dbReference>
<dbReference type="SUPFAM" id="SSF111369">
    <property type="entry name" value="HlyD-like secretion proteins"/>
    <property type="match status" value="1"/>
</dbReference>
<dbReference type="Pfam" id="PF25876">
    <property type="entry name" value="HH_MFP_RND"/>
    <property type="match status" value="1"/>
</dbReference>
<evidence type="ECO:0000259" key="4">
    <source>
        <dbReference type="Pfam" id="PF25967"/>
    </source>
</evidence>
<dbReference type="NCBIfam" id="TIGR01730">
    <property type="entry name" value="RND_mfp"/>
    <property type="match status" value="1"/>
</dbReference>
<dbReference type="Gene3D" id="2.40.420.20">
    <property type="match status" value="1"/>
</dbReference>
<comment type="similarity">
    <text evidence="1">Belongs to the membrane fusion protein (MFP) (TC 8.A.1) family.</text>
</comment>
<feature type="domain" description="Multidrug resistance protein MdtA-like alpha-helical hairpin" evidence="2">
    <location>
        <begin position="98"/>
        <end position="158"/>
    </location>
</feature>
<dbReference type="InterPro" id="IPR006143">
    <property type="entry name" value="RND_pump_MFP"/>
</dbReference>
<evidence type="ECO:0000313" key="5">
    <source>
        <dbReference type="EMBL" id="TQV78050.1"/>
    </source>
</evidence>
<feature type="domain" description="Multidrug resistance protein MdtA-like C-terminal permuted SH3" evidence="4">
    <location>
        <begin position="282"/>
        <end position="338"/>
    </location>
</feature>
<dbReference type="AlphaFoldDB" id="A0A545TLF1"/>
<dbReference type="GO" id="GO:1990281">
    <property type="term" value="C:efflux pump complex"/>
    <property type="evidence" value="ECO:0007669"/>
    <property type="project" value="TreeGrafter"/>
</dbReference>
<dbReference type="InterPro" id="IPR058627">
    <property type="entry name" value="MdtA-like_C"/>
</dbReference>
<gene>
    <name evidence="5" type="ORF">FKG94_13285</name>
</gene>
<dbReference type="Gene3D" id="2.40.30.170">
    <property type="match status" value="1"/>
</dbReference>
<name>A0A545TLF1_9GAMM</name>